<protein>
    <submittedName>
        <fullName evidence="1">Uncharacterized protein</fullName>
    </submittedName>
</protein>
<sequence length="370" mass="42185">MANLQEMCHVAETSQVPAYLPTILNTISADPNHQFNVHCAICGDLLNISSSISSRVPAFLSAGGQSSSHLPFYEAHHIEQTAVLFCGHVIGYECYKKFFASRYGDWAAVEIYHALVTDDDHEADIQESLENPAQDPASCPICRMVLRFRDCKHAIPVKSPFTVAFPLHEDSFDLRKGLEETVPLTLPEGAAIPGFCAECGNRYADMIEQEYWRPKCMLCVRQENKPEYLERDLKNICGNEVAQLWRESKGEDHAGLARLYKEVCLGKHAEQMSLIAYPRREGRDVNRQRAGWWHQNLRSVYRERPLQGEVEGEMWSICKQRNAHVYHTHQGACEGYRDSGSQRRGAAVRRMVSWLDRNSVELEQRVYGMH</sequence>
<dbReference type="GeneID" id="70134691"/>
<dbReference type="AlphaFoldDB" id="A0A9P8UQ90"/>
<evidence type="ECO:0000313" key="1">
    <source>
        <dbReference type="EMBL" id="KAH6656243.1"/>
    </source>
</evidence>
<accession>A0A9P8UQ90</accession>
<name>A0A9P8UQ90_9PEZI</name>
<dbReference type="RefSeq" id="XP_045960477.1">
    <property type="nucleotide sequence ID" value="XM_046105800.1"/>
</dbReference>
<evidence type="ECO:0000313" key="2">
    <source>
        <dbReference type="Proteomes" id="UP000758603"/>
    </source>
</evidence>
<gene>
    <name evidence="1" type="ORF">BKA67DRAFT_642418</name>
</gene>
<comment type="caution">
    <text evidence="1">The sequence shown here is derived from an EMBL/GenBank/DDBJ whole genome shotgun (WGS) entry which is preliminary data.</text>
</comment>
<dbReference type="Proteomes" id="UP000758603">
    <property type="component" value="Unassembled WGS sequence"/>
</dbReference>
<dbReference type="OrthoDB" id="8062037at2759"/>
<dbReference type="Gene3D" id="3.30.40.10">
    <property type="entry name" value="Zinc/RING finger domain, C3HC4 (zinc finger)"/>
    <property type="match status" value="1"/>
</dbReference>
<dbReference type="InterPro" id="IPR013083">
    <property type="entry name" value="Znf_RING/FYVE/PHD"/>
</dbReference>
<proteinExistence type="predicted"/>
<organism evidence="1 2">
    <name type="scientific">Truncatella angustata</name>
    <dbReference type="NCBI Taxonomy" id="152316"/>
    <lineage>
        <taxon>Eukaryota</taxon>
        <taxon>Fungi</taxon>
        <taxon>Dikarya</taxon>
        <taxon>Ascomycota</taxon>
        <taxon>Pezizomycotina</taxon>
        <taxon>Sordariomycetes</taxon>
        <taxon>Xylariomycetidae</taxon>
        <taxon>Amphisphaeriales</taxon>
        <taxon>Sporocadaceae</taxon>
        <taxon>Truncatella</taxon>
    </lineage>
</organism>
<reference evidence="1" key="1">
    <citation type="journal article" date="2021" name="Nat. Commun.">
        <title>Genetic determinants of endophytism in the Arabidopsis root mycobiome.</title>
        <authorList>
            <person name="Mesny F."/>
            <person name="Miyauchi S."/>
            <person name="Thiergart T."/>
            <person name="Pickel B."/>
            <person name="Atanasova L."/>
            <person name="Karlsson M."/>
            <person name="Huettel B."/>
            <person name="Barry K.W."/>
            <person name="Haridas S."/>
            <person name="Chen C."/>
            <person name="Bauer D."/>
            <person name="Andreopoulos W."/>
            <person name="Pangilinan J."/>
            <person name="LaButti K."/>
            <person name="Riley R."/>
            <person name="Lipzen A."/>
            <person name="Clum A."/>
            <person name="Drula E."/>
            <person name="Henrissat B."/>
            <person name="Kohler A."/>
            <person name="Grigoriev I.V."/>
            <person name="Martin F.M."/>
            <person name="Hacquard S."/>
        </authorList>
    </citation>
    <scope>NUCLEOTIDE SEQUENCE</scope>
    <source>
        <strain evidence="1">MPI-SDFR-AT-0073</strain>
    </source>
</reference>
<dbReference type="EMBL" id="JAGPXC010000002">
    <property type="protein sequence ID" value="KAH6656243.1"/>
    <property type="molecule type" value="Genomic_DNA"/>
</dbReference>
<keyword evidence="2" id="KW-1185">Reference proteome</keyword>